<sequence>MLRFGHGNGGRTAKNAPSRKPRRLMKHRFVLDYASYEAKFENKKRNFHRVVRCENATTVKIGTTEWGRQLS</sequence>
<gene>
    <name evidence="2" type="ORF">DTL42_19860</name>
</gene>
<dbReference type="Proteomes" id="UP000253562">
    <property type="component" value="Unassembled WGS sequence"/>
</dbReference>
<evidence type="ECO:0000256" key="1">
    <source>
        <dbReference type="SAM" id="MobiDB-lite"/>
    </source>
</evidence>
<feature type="region of interest" description="Disordered" evidence="1">
    <location>
        <begin position="1"/>
        <end position="22"/>
    </location>
</feature>
<dbReference type="EMBL" id="QPEX01000044">
    <property type="protein sequence ID" value="RCS42087.1"/>
    <property type="molecule type" value="Genomic_DNA"/>
</dbReference>
<dbReference type="AlphaFoldDB" id="A0A368KLL8"/>
<proteinExistence type="predicted"/>
<organism evidence="2 3">
    <name type="scientific">Bremerella cremea</name>
    <dbReference type="NCBI Taxonomy" id="1031537"/>
    <lineage>
        <taxon>Bacteria</taxon>
        <taxon>Pseudomonadati</taxon>
        <taxon>Planctomycetota</taxon>
        <taxon>Planctomycetia</taxon>
        <taxon>Pirellulales</taxon>
        <taxon>Pirellulaceae</taxon>
        <taxon>Bremerella</taxon>
    </lineage>
</organism>
<evidence type="ECO:0000313" key="2">
    <source>
        <dbReference type="EMBL" id="RCS42087.1"/>
    </source>
</evidence>
<name>A0A368KLL8_9BACT</name>
<comment type="caution">
    <text evidence="2">The sequence shown here is derived from an EMBL/GenBank/DDBJ whole genome shotgun (WGS) entry which is preliminary data.</text>
</comment>
<accession>A0A368KLL8</accession>
<reference evidence="2 3" key="1">
    <citation type="submission" date="2018-07" db="EMBL/GenBank/DDBJ databases">
        <title>Comparative genomes isolates from brazilian mangrove.</title>
        <authorList>
            <person name="De Araujo J.E."/>
            <person name="Taketani R.G."/>
            <person name="Silva M.C.P."/>
            <person name="Lourenco M.V."/>
            <person name="Oliveira V.M."/>
            <person name="Andreote F.D."/>
        </authorList>
    </citation>
    <scope>NUCLEOTIDE SEQUENCE [LARGE SCALE GENOMIC DNA]</scope>
    <source>
        <strain evidence="2 3">HEX PRIS-MGV</strain>
    </source>
</reference>
<evidence type="ECO:0000313" key="3">
    <source>
        <dbReference type="Proteomes" id="UP000253562"/>
    </source>
</evidence>
<protein>
    <submittedName>
        <fullName evidence="2">Uncharacterized protein</fullName>
    </submittedName>
</protein>
<feature type="compositionally biased region" description="Gly residues" evidence="1">
    <location>
        <begin position="1"/>
        <end position="10"/>
    </location>
</feature>